<accession>A0A2P2P855</accession>
<organism evidence="1">
    <name type="scientific">Rhizophora mucronata</name>
    <name type="common">Asiatic mangrove</name>
    <dbReference type="NCBI Taxonomy" id="61149"/>
    <lineage>
        <taxon>Eukaryota</taxon>
        <taxon>Viridiplantae</taxon>
        <taxon>Streptophyta</taxon>
        <taxon>Embryophyta</taxon>
        <taxon>Tracheophyta</taxon>
        <taxon>Spermatophyta</taxon>
        <taxon>Magnoliopsida</taxon>
        <taxon>eudicotyledons</taxon>
        <taxon>Gunneridae</taxon>
        <taxon>Pentapetalae</taxon>
        <taxon>rosids</taxon>
        <taxon>fabids</taxon>
        <taxon>Malpighiales</taxon>
        <taxon>Rhizophoraceae</taxon>
        <taxon>Rhizophora</taxon>
    </lineage>
</organism>
<name>A0A2P2P855_RHIMU</name>
<evidence type="ECO:0000313" key="1">
    <source>
        <dbReference type="EMBL" id="MBX50823.1"/>
    </source>
</evidence>
<dbReference type="AlphaFoldDB" id="A0A2P2P855"/>
<proteinExistence type="predicted"/>
<protein>
    <submittedName>
        <fullName evidence="1">Uncharacterized protein</fullName>
    </submittedName>
</protein>
<sequence>MYTMNELIDSPNHECQHHKYDDLKHHISIYFNG</sequence>
<dbReference type="EMBL" id="GGEC01070339">
    <property type="protein sequence ID" value="MBX50823.1"/>
    <property type="molecule type" value="Transcribed_RNA"/>
</dbReference>
<reference evidence="1" key="1">
    <citation type="submission" date="2018-02" db="EMBL/GenBank/DDBJ databases">
        <title>Rhizophora mucronata_Transcriptome.</title>
        <authorList>
            <person name="Meera S.P."/>
            <person name="Sreeshan A."/>
            <person name="Augustine A."/>
        </authorList>
    </citation>
    <scope>NUCLEOTIDE SEQUENCE</scope>
    <source>
        <tissue evidence="1">Leaf</tissue>
    </source>
</reference>